<dbReference type="OrthoDB" id="1744455at2"/>
<comment type="caution">
    <text evidence="11">The sequence shown here is derived from an EMBL/GenBank/DDBJ whole genome shotgun (WGS) entry which is preliminary data.</text>
</comment>
<evidence type="ECO:0000313" key="12">
    <source>
        <dbReference type="Proteomes" id="UP000287101"/>
    </source>
</evidence>
<comment type="subcellular location">
    <subcellularLocation>
        <location evidence="1">Secreted</location>
        <location evidence="1">Cell wall</location>
        <topology evidence="1">Peptidoglycan-anchor</topology>
    </subcellularLocation>
</comment>
<dbReference type="AlphaFoldDB" id="A0A430A8L7"/>
<keyword evidence="8" id="KW-1133">Transmembrane helix</keyword>
<evidence type="ECO:0000313" key="11">
    <source>
        <dbReference type="EMBL" id="RSU03411.1"/>
    </source>
</evidence>
<accession>A0A430A8L7</accession>
<keyword evidence="5 9" id="KW-0732">Signal</keyword>
<keyword evidence="3" id="KW-0134">Cell wall</keyword>
<evidence type="ECO:0000256" key="1">
    <source>
        <dbReference type="ARBA" id="ARBA00004168"/>
    </source>
</evidence>
<evidence type="ECO:0000256" key="3">
    <source>
        <dbReference type="ARBA" id="ARBA00022512"/>
    </source>
</evidence>
<dbReference type="InterPro" id="IPR008966">
    <property type="entry name" value="Adhesion_dom_sf"/>
</dbReference>
<dbReference type="GO" id="GO:0007155">
    <property type="term" value="P:cell adhesion"/>
    <property type="evidence" value="ECO:0007669"/>
    <property type="project" value="InterPro"/>
</dbReference>
<dbReference type="Pfam" id="PF17961">
    <property type="entry name" value="Big_8"/>
    <property type="match status" value="1"/>
</dbReference>
<feature type="domain" description="Gram-positive cocci surface proteins LPxTG" evidence="10">
    <location>
        <begin position="975"/>
        <end position="1006"/>
    </location>
</feature>
<evidence type="ECO:0000256" key="8">
    <source>
        <dbReference type="SAM" id="Phobius"/>
    </source>
</evidence>
<keyword evidence="8" id="KW-0472">Membrane</keyword>
<comment type="similarity">
    <text evidence="2">Belongs to the serine-aspartate repeat-containing protein (SDr) family.</text>
</comment>
<dbReference type="InterPro" id="IPR041171">
    <property type="entry name" value="SDR_Ig"/>
</dbReference>
<dbReference type="RefSeq" id="WP_126831931.1">
    <property type="nucleotide sequence ID" value="NZ_CBCRYB010000001.1"/>
</dbReference>
<evidence type="ECO:0000256" key="6">
    <source>
        <dbReference type="ARBA" id="ARBA00023088"/>
    </source>
</evidence>
<evidence type="ECO:0000256" key="7">
    <source>
        <dbReference type="SAM" id="MobiDB-lite"/>
    </source>
</evidence>
<dbReference type="PANTHER" id="PTHR36108">
    <property type="entry name" value="COLOSSIN-B-RELATED"/>
    <property type="match status" value="1"/>
</dbReference>
<keyword evidence="4" id="KW-0964">Secreted</keyword>
<dbReference type="InterPro" id="IPR019931">
    <property type="entry name" value="LPXTG_anchor"/>
</dbReference>
<keyword evidence="6" id="KW-0572">Peptidoglycan-anchor</keyword>
<dbReference type="SUPFAM" id="SSF49401">
    <property type="entry name" value="Bacterial adhesins"/>
    <property type="match status" value="2"/>
</dbReference>
<keyword evidence="8" id="KW-0812">Transmembrane</keyword>
<feature type="transmembrane region" description="Helical" evidence="8">
    <location>
        <begin position="983"/>
        <end position="1002"/>
    </location>
</feature>
<evidence type="ECO:0000259" key="10">
    <source>
        <dbReference type="PROSITE" id="PS50847"/>
    </source>
</evidence>
<feature type="compositionally biased region" description="Low complexity" evidence="7">
    <location>
        <begin position="950"/>
        <end position="960"/>
    </location>
</feature>
<gene>
    <name evidence="11" type="ORF">CBF31_06780</name>
</gene>
<dbReference type="PANTHER" id="PTHR36108:SF13">
    <property type="entry name" value="COLOSSIN-B-RELATED"/>
    <property type="match status" value="1"/>
</dbReference>
<dbReference type="Proteomes" id="UP000287101">
    <property type="component" value="Unassembled WGS sequence"/>
</dbReference>
<keyword evidence="12" id="KW-1185">Reference proteome</keyword>
<dbReference type="InterPro" id="IPR013783">
    <property type="entry name" value="Ig-like_fold"/>
</dbReference>
<evidence type="ECO:0000256" key="5">
    <source>
        <dbReference type="ARBA" id="ARBA00022729"/>
    </source>
</evidence>
<evidence type="ECO:0000256" key="9">
    <source>
        <dbReference type="SAM" id="SignalP"/>
    </source>
</evidence>
<dbReference type="SUPFAM" id="SSF49478">
    <property type="entry name" value="Cna protein B-type domain"/>
    <property type="match status" value="1"/>
</dbReference>
<dbReference type="EMBL" id="NGJY01000002">
    <property type="protein sequence ID" value="RSU03411.1"/>
    <property type="molecule type" value="Genomic_DNA"/>
</dbReference>
<dbReference type="InterPro" id="IPR011252">
    <property type="entry name" value="Fibrogen-bd_dom1"/>
</dbReference>
<dbReference type="Pfam" id="PF17802">
    <property type="entry name" value="SpaA"/>
    <property type="match status" value="6"/>
</dbReference>
<dbReference type="Gene3D" id="2.60.40.740">
    <property type="match status" value="1"/>
</dbReference>
<dbReference type="NCBIfam" id="TIGR01167">
    <property type="entry name" value="LPXTG_anchor"/>
    <property type="match status" value="1"/>
</dbReference>
<evidence type="ECO:0000256" key="2">
    <source>
        <dbReference type="ARBA" id="ARBA00007257"/>
    </source>
</evidence>
<dbReference type="InterPro" id="IPR041033">
    <property type="entry name" value="SpaA_PFL_dom_1"/>
</dbReference>
<sequence>MRKFMTVLMVMIISVISPLASLATQVDDMGGTTFKNVDIQGFHGGNATGNNGEALPTDDPNAWHEGNPVGINYKWCIDDNVDIEKGDTTTVTLPPNSVLDTDTEFDILDGLGNIVGHFSGKKGEATGTITWNGYFKEHPNNKCGEISFAVHGDRPDPNRASFIAKNGWVIGEPDEQGHYHQIMWNLLINPASRTLTDTVVTDGFTNPEYHSIDEGSFRLTYKDGGTDQEEVPADVYNLSVDQSTGSFVMTFNGELKRPVQVLYTSTLKEGIEYLQNGKTTLFRNDVNLKANENGNPVTEDAYKEVVLSGGGSGIGEDAGKIEVIKHDEDDDSLLLAGAEFDVYDSQGNLVDHVIVGENGHGLTEKRMLVGEYKLIETKAPEGYEIDETPHYVKVEGTETATIVIYIGNKRPEPVKGSIEVIKHDSLDKKKLLAGAEFDVKDAAGQVVDHIVTDEDGYGVTTVPLDFGEYTLVETKAPEGYELDTTPIEVSVFEGEETNVVTVDVDNRQLPGEPIIPTLPGKGSIEVIKHDLLDKEKLLAGAEFDVFDATGEVVDHIIVGKNGHGLTTVPLDFGEYTLVETTAPEGYELDSTPIPVSVVEGKESNVITVDVDNRQLPGEPIIPTLPGKGTIEVIKHDLLDKEKLLAGAEFDVKDADGKIIDHIITGEDGHGLTSVPLDFGEYTLVETKAPEGYELDSTPIEVSVFEGEETNVVTVDVDNRQLPGEPIIPTLPGKGTIEVIKHDSLDKEVLLAGAGFDIMDSEGNFIEHITTDATGRAVSTTPLDFGEYTLVETEAPEGYELDTTPIPVSVVEGKESNVITVDVDNRKLPGEPIIPMLPGKGTIEVIKHDSLDKEKLLAGAEFDVKDAEGNVIDHIVTGEDGHGVTTVPLDFGEYTLVETKAPEGYKLDSKPIQVTVVEGEENNVATVDVLNTKLPEKPTKPEYPVDPEKPTTPGKPGQPTEPGKPKVPNTPNHNILPQTSEVNSSYLTLIGSVLLIGLAFIQVRRFK</sequence>
<dbReference type="Gene3D" id="2.60.40.10">
    <property type="entry name" value="Immunoglobulins"/>
    <property type="match status" value="6"/>
</dbReference>
<name>A0A430A8L7_9ENTE</name>
<feature type="signal peptide" evidence="9">
    <location>
        <begin position="1"/>
        <end position="23"/>
    </location>
</feature>
<evidence type="ECO:0000256" key="4">
    <source>
        <dbReference type="ARBA" id="ARBA00022525"/>
    </source>
</evidence>
<feature type="chain" id="PRO_5019466001" description="Gram-positive cocci surface proteins LPxTG domain-containing protein" evidence="9">
    <location>
        <begin position="24"/>
        <end position="1006"/>
    </location>
</feature>
<protein>
    <recommendedName>
        <fullName evidence="10">Gram-positive cocci surface proteins LPxTG domain-containing protein</fullName>
    </recommendedName>
</protein>
<dbReference type="Gene3D" id="2.60.40.1280">
    <property type="match status" value="1"/>
</dbReference>
<proteinExistence type="inferred from homology"/>
<dbReference type="PROSITE" id="PS50847">
    <property type="entry name" value="GRAM_POS_ANCHORING"/>
    <property type="match status" value="1"/>
</dbReference>
<organism evidence="11 12">
    <name type="scientific">Vagococcus fessus</name>
    <dbReference type="NCBI Taxonomy" id="120370"/>
    <lineage>
        <taxon>Bacteria</taxon>
        <taxon>Bacillati</taxon>
        <taxon>Bacillota</taxon>
        <taxon>Bacilli</taxon>
        <taxon>Lactobacillales</taxon>
        <taxon>Enterococcaceae</taxon>
        <taxon>Vagococcus</taxon>
    </lineage>
</organism>
<reference evidence="11 12" key="1">
    <citation type="submission" date="2017-05" db="EMBL/GenBank/DDBJ databases">
        <title>Vagococcus spp. assemblies.</title>
        <authorList>
            <person name="Gulvik C.A."/>
        </authorList>
    </citation>
    <scope>NUCLEOTIDE SEQUENCE [LARGE SCALE GENOMIC DNA]</scope>
    <source>
        <strain evidence="11 12">CCUG 41755</strain>
    </source>
</reference>
<feature type="region of interest" description="Disordered" evidence="7">
    <location>
        <begin position="932"/>
        <end position="976"/>
    </location>
</feature>